<keyword evidence="3" id="KW-0804">Transcription</keyword>
<reference evidence="7 8" key="1">
    <citation type="submission" date="2015-01" db="EMBL/GenBank/DDBJ databases">
        <title>The Genome Sequence of Exophiala sideris CBS121828.</title>
        <authorList>
            <consortium name="The Broad Institute Genomics Platform"/>
            <person name="Cuomo C."/>
            <person name="de Hoog S."/>
            <person name="Gorbushina A."/>
            <person name="Stielow B."/>
            <person name="Teixiera M."/>
            <person name="Abouelleil A."/>
            <person name="Chapman S.B."/>
            <person name="Priest M."/>
            <person name="Young S.K."/>
            <person name="Wortman J."/>
            <person name="Nusbaum C."/>
            <person name="Birren B."/>
        </authorList>
    </citation>
    <scope>NUCLEOTIDE SEQUENCE [LARGE SCALE GENOMIC DNA]</scope>
    <source>
        <strain evidence="7 8">CBS 121828</strain>
    </source>
</reference>
<dbReference type="Gene3D" id="4.10.240.10">
    <property type="entry name" value="Zn(2)-C6 fungal-type DNA-binding domain"/>
    <property type="match status" value="1"/>
</dbReference>
<keyword evidence="1" id="KW-0805">Transcription regulation</keyword>
<evidence type="ECO:0000256" key="5">
    <source>
        <dbReference type="SAM" id="MobiDB-lite"/>
    </source>
</evidence>
<sequence length="531" mass="59621">MVGVPGKSKGCSTCRRRKKGCDQKRPVCGQCASSGYVCGGYKRDRTFILHPASKAVEKAVFLPYARSIGAPVLGSLNQCAVQSQCRSLFWDLYMPQGDCVVRDAFLLNCGHPMNWTELIQKVSKQERPLEDAFSALSISRVGQANNDVRLVRESTKVYGRALKELQGALIDPTRMYSDHILMACMLLGLYELFEGPGLHSLNWVAHAQGAARLIELRGPERHQHWDAHHPFLASRIPTVYAAILQRKSTYLATEEWLTIPWAQQRHKTYFDRLVDSVTMIPGLMEKFDILRESNSDIGEELVELLGECKTVQLHMDRWRDGTKKGATPRVQKHDPNDNDDYPFGTDLWFENHLFVHARVVYYAASLVLAEVADDIIQAIELRGHKLPPSIKPVTLKDLLNAERYAANICRTVTYCLQPEMGAWGANIVNFPANLAYIYFQRIGRTDATSWLEKMFETVKQRGVHAETVPGWLFGDAQAKEEHTYHVKRESSTESGGSGDSPGSSQSISSAVTTFVYEDPSKGYYVASDDPD</sequence>
<dbReference type="GO" id="GO:0003677">
    <property type="term" value="F:DNA binding"/>
    <property type="evidence" value="ECO:0007669"/>
    <property type="project" value="UniProtKB-KW"/>
</dbReference>
<dbReference type="GO" id="GO:0008270">
    <property type="term" value="F:zinc ion binding"/>
    <property type="evidence" value="ECO:0007669"/>
    <property type="project" value="InterPro"/>
</dbReference>
<dbReference type="Proteomes" id="UP000053599">
    <property type="component" value="Unassembled WGS sequence"/>
</dbReference>
<evidence type="ECO:0000256" key="3">
    <source>
        <dbReference type="ARBA" id="ARBA00023163"/>
    </source>
</evidence>
<keyword evidence="2" id="KW-0238">DNA-binding</keyword>
<evidence type="ECO:0000256" key="2">
    <source>
        <dbReference type="ARBA" id="ARBA00023125"/>
    </source>
</evidence>
<protein>
    <recommendedName>
        <fullName evidence="6">Zn(2)-C6 fungal-type domain-containing protein</fullName>
    </recommendedName>
</protein>
<evidence type="ECO:0000313" key="8">
    <source>
        <dbReference type="Proteomes" id="UP000053599"/>
    </source>
</evidence>
<dbReference type="InterPro" id="IPR001138">
    <property type="entry name" value="Zn2Cys6_DnaBD"/>
</dbReference>
<feature type="region of interest" description="Disordered" evidence="5">
    <location>
        <begin position="482"/>
        <end position="508"/>
    </location>
</feature>
<dbReference type="InterPro" id="IPR053178">
    <property type="entry name" value="Osmoadaptation_assoc"/>
</dbReference>
<accession>A0A0D1WDA1</accession>
<gene>
    <name evidence="7" type="ORF">PV11_02320</name>
</gene>
<dbReference type="InterPro" id="IPR036864">
    <property type="entry name" value="Zn2-C6_fun-type_DNA-bd_sf"/>
</dbReference>
<name>A0A0D1WDA1_9EURO</name>
<keyword evidence="4" id="KW-0539">Nucleus</keyword>
<feature type="domain" description="Zn(2)-C6 fungal-type" evidence="6">
    <location>
        <begin position="10"/>
        <end position="38"/>
    </location>
</feature>
<dbReference type="SMART" id="SM00066">
    <property type="entry name" value="GAL4"/>
    <property type="match status" value="1"/>
</dbReference>
<dbReference type="PANTHER" id="PTHR38111">
    <property type="entry name" value="ZN(2)-C6 FUNGAL-TYPE DOMAIN-CONTAINING PROTEIN-RELATED"/>
    <property type="match status" value="1"/>
</dbReference>
<dbReference type="Pfam" id="PF11951">
    <property type="entry name" value="Fungal_trans_2"/>
    <property type="match status" value="1"/>
</dbReference>
<dbReference type="GO" id="GO:0000981">
    <property type="term" value="F:DNA-binding transcription factor activity, RNA polymerase II-specific"/>
    <property type="evidence" value="ECO:0007669"/>
    <property type="project" value="InterPro"/>
</dbReference>
<dbReference type="PROSITE" id="PS00463">
    <property type="entry name" value="ZN2_CY6_FUNGAL_1"/>
    <property type="match status" value="1"/>
</dbReference>
<dbReference type="OrthoDB" id="3525185at2759"/>
<dbReference type="SUPFAM" id="SSF57701">
    <property type="entry name" value="Zn2/Cys6 DNA-binding domain"/>
    <property type="match status" value="1"/>
</dbReference>
<dbReference type="HOGENOM" id="CLU_021599_2_1_1"/>
<dbReference type="EMBL" id="KN846951">
    <property type="protein sequence ID" value="KIV86725.1"/>
    <property type="molecule type" value="Genomic_DNA"/>
</dbReference>
<evidence type="ECO:0000259" key="6">
    <source>
        <dbReference type="PROSITE" id="PS50048"/>
    </source>
</evidence>
<dbReference type="AlphaFoldDB" id="A0A0D1WDA1"/>
<evidence type="ECO:0000256" key="4">
    <source>
        <dbReference type="ARBA" id="ARBA00023242"/>
    </source>
</evidence>
<dbReference type="Pfam" id="PF00172">
    <property type="entry name" value="Zn_clus"/>
    <property type="match status" value="1"/>
</dbReference>
<dbReference type="InterPro" id="IPR021858">
    <property type="entry name" value="Fun_TF"/>
</dbReference>
<organism evidence="7 8">
    <name type="scientific">Exophiala sideris</name>
    <dbReference type="NCBI Taxonomy" id="1016849"/>
    <lineage>
        <taxon>Eukaryota</taxon>
        <taxon>Fungi</taxon>
        <taxon>Dikarya</taxon>
        <taxon>Ascomycota</taxon>
        <taxon>Pezizomycotina</taxon>
        <taxon>Eurotiomycetes</taxon>
        <taxon>Chaetothyriomycetidae</taxon>
        <taxon>Chaetothyriales</taxon>
        <taxon>Herpotrichiellaceae</taxon>
        <taxon>Exophiala</taxon>
    </lineage>
</organism>
<dbReference type="CDD" id="cd00067">
    <property type="entry name" value="GAL4"/>
    <property type="match status" value="1"/>
</dbReference>
<feature type="compositionally biased region" description="Basic and acidic residues" evidence="5">
    <location>
        <begin position="482"/>
        <end position="491"/>
    </location>
</feature>
<dbReference type="STRING" id="1016849.A0A0D1WDA1"/>
<dbReference type="PROSITE" id="PS50048">
    <property type="entry name" value="ZN2_CY6_FUNGAL_2"/>
    <property type="match status" value="1"/>
</dbReference>
<evidence type="ECO:0000313" key="7">
    <source>
        <dbReference type="EMBL" id="KIV86725.1"/>
    </source>
</evidence>
<proteinExistence type="predicted"/>
<evidence type="ECO:0000256" key="1">
    <source>
        <dbReference type="ARBA" id="ARBA00023015"/>
    </source>
</evidence>